<feature type="transmembrane region" description="Helical" evidence="2">
    <location>
        <begin position="32"/>
        <end position="53"/>
    </location>
</feature>
<evidence type="ECO:0000313" key="4">
    <source>
        <dbReference type="Proteomes" id="UP000239297"/>
    </source>
</evidence>
<reference evidence="3 4" key="1">
    <citation type="journal article" date="2014" name="Int. J. Syst. Evol. Microbiol.">
        <title>Arthrobacter pityocampae sp. nov., isolated from Thaumetopoea pityocampa (Lep., Thaumetopoeidae).</title>
        <authorList>
            <person name="Ince I.A."/>
            <person name="Demirbag Z."/>
            <person name="Kati H."/>
        </authorList>
    </citation>
    <scope>NUCLEOTIDE SEQUENCE [LARGE SCALE GENOMIC DNA]</scope>
    <source>
        <strain evidence="3 4">Tp2</strain>
    </source>
</reference>
<dbReference type="OrthoDB" id="6053908at2"/>
<sequence>MDTYVSTGLFIFALALVNAGLAEQKNRSRGIWFLVSLLLGPFATALIVVWPAPKPVPPSMSHRGGWKDTPPDPRTPH</sequence>
<dbReference type="RefSeq" id="WP_104120627.1">
    <property type="nucleotide sequence ID" value="NZ_PRKW01000002.1"/>
</dbReference>
<feature type="compositionally biased region" description="Basic and acidic residues" evidence="1">
    <location>
        <begin position="65"/>
        <end position="77"/>
    </location>
</feature>
<proteinExistence type="predicted"/>
<evidence type="ECO:0000256" key="1">
    <source>
        <dbReference type="SAM" id="MobiDB-lite"/>
    </source>
</evidence>
<evidence type="ECO:0000313" key="3">
    <source>
        <dbReference type="EMBL" id="PPB50134.1"/>
    </source>
</evidence>
<keyword evidence="2" id="KW-0812">Transmembrane</keyword>
<keyword evidence="4" id="KW-1185">Reference proteome</keyword>
<dbReference type="Proteomes" id="UP000239297">
    <property type="component" value="Unassembled WGS sequence"/>
</dbReference>
<comment type="caution">
    <text evidence="3">The sequence shown here is derived from an EMBL/GenBank/DDBJ whole genome shotgun (WGS) entry which is preliminary data.</text>
</comment>
<organism evidence="3 4">
    <name type="scientific">Arthrobacter pityocampae</name>
    <dbReference type="NCBI Taxonomy" id="547334"/>
    <lineage>
        <taxon>Bacteria</taxon>
        <taxon>Bacillati</taxon>
        <taxon>Actinomycetota</taxon>
        <taxon>Actinomycetes</taxon>
        <taxon>Micrococcales</taxon>
        <taxon>Micrococcaceae</taxon>
        <taxon>Arthrobacter</taxon>
    </lineage>
</organism>
<keyword evidence="2" id="KW-1133">Transmembrane helix</keyword>
<dbReference type="AlphaFoldDB" id="A0A2S5J008"/>
<keyword evidence="2" id="KW-0472">Membrane</keyword>
<feature type="region of interest" description="Disordered" evidence="1">
    <location>
        <begin position="56"/>
        <end position="77"/>
    </location>
</feature>
<evidence type="ECO:0000256" key="2">
    <source>
        <dbReference type="SAM" id="Phobius"/>
    </source>
</evidence>
<gene>
    <name evidence="3" type="ORF">C4K88_05570</name>
</gene>
<dbReference type="EMBL" id="PRKW01000002">
    <property type="protein sequence ID" value="PPB50134.1"/>
    <property type="molecule type" value="Genomic_DNA"/>
</dbReference>
<protein>
    <submittedName>
        <fullName evidence="3">Uncharacterized protein</fullName>
    </submittedName>
</protein>
<accession>A0A2S5J008</accession>
<name>A0A2S5J008_9MICC</name>